<sequence length="436" mass="49013">MHLVPRRLLQRLRLSRAFSDKSTLPHPTTQHVLNNPSGKQVFSCLSEPLGLPAAEGYGFARFQIGDAIGPDQRYSITRKLGWGMHSSTWLAHDTVLKKYVAVKALTGHITEMYDCAAVWEADALRLLSYPPVSKHCVTLLDEFTVKGHESAGSHLCLVMPLYGGDVKALAASRNSPFPPLLAKRIIQHVLQGIAYAHERGVVHTDIKHDNVFFETRLTTAEIEKWINEDPSRMHPCEVSVDGTVQAAMSQPMKPPSEEEALNATYLLADFGSAQPSKLHANRTITAICMRAPEAYLGGEWDKPADIWSFGCLVYELLTSQPLFLYQKNDKFGLSEIENILYQMMLYTGEVFRAEQLSICPLASEYFNGDCRLKQEPEVFEWPLEHLIGSHKVIHDEEVPIAADFVRQCLRLNPKDRANAQELLDAAWLNISQQQHN</sequence>
<dbReference type="SMART" id="SM00220">
    <property type="entry name" value="S_TKc"/>
    <property type="match status" value="1"/>
</dbReference>
<comment type="catalytic activity">
    <reaction evidence="7">
        <text>L-threonyl-[protein] + ATP = O-phospho-L-threonyl-[protein] + ADP + H(+)</text>
        <dbReference type="Rhea" id="RHEA:46608"/>
        <dbReference type="Rhea" id="RHEA-COMP:11060"/>
        <dbReference type="Rhea" id="RHEA-COMP:11605"/>
        <dbReference type="ChEBI" id="CHEBI:15378"/>
        <dbReference type="ChEBI" id="CHEBI:30013"/>
        <dbReference type="ChEBI" id="CHEBI:30616"/>
        <dbReference type="ChEBI" id="CHEBI:61977"/>
        <dbReference type="ChEBI" id="CHEBI:456216"/>
        <dbReference type="EC" id="2.7.11.1"/>
    </reaction>
</comment>
<comment type="caution">
    <text evidence="12">The sequence shown here is derived from an EMBL/GenBank/DDBJ whole genome shotgun (WGS) entry which is preliminary data.</text>
</comment>
<evidence type="ECO:0000313" key="12">
    <source>
        <dbReference type="EMBL" id="KAL0950832.1"/>
    </source>
</evidence>
<dbReference type="EMBL" id="JASNQZ010000011">
    <property type="protein sequence ID" value="KAL0950832.1"/>
    <property type="molecule type" value="Genomic_DNA"/>
</dbReference>
<evidence type="ECO:0000256" key="8">
    <source>
        <dbReference type="ARBA" id="ARBA00048679"/>
    </source>
</evidence>
<evidence type="ECO:0000256" key="4">
    <source>
        <dbReference type="ARBA" id="ARBA00022741"/>
    </source>
</evidence>
<dbReference type="Pfam" id="PF00069">
    <property type="entry name" value="Pkinase"/>
    <property type="match status" value="2"/>
</dbReference>
<evidence type="ECO:0000256" key="3">
    <source>
        <dbReference type="ARBA" id="ARBA00022679"/>
    </source>
</evidence>
<accession>A0ABR3J5H7</accession>
<keyword evidence="2 10" id="KW-0723">Serine/threonine-protein kinase</keyword>
<dbReference type="SUPFAM" id="SSF56112">
    <property type="entry name" value="Protein kinase-like (PK-like)"/>
    <property type="match status" value="1"/>
</dbReference>
<keyword evidence="6 9" id="KW-0067">ATP-binding</keyword>
<dbReference type="Gene3D" id="3.30.200.20">
    <property type="entry name" value="Phosphorylase Kinase, domain 1"/>
    <property type="match status" value="1"/>
</dbReference>
<keyword evidence="5" id="KW-0418">Kinase</keyword>
<dbReference type="Proteomes" id="UP001556367">
    <property type="component" value="Unassembled WGS sequence"/>
</dbReference>
<evidence type="ECO:0000259" key="11">
    <source>
        <dbReference type="PROSITE" id="PS50011"/>
    </source>
</evidence>
<dbReference type="PROSITE" id="PS00108">
    <property type="entry name" value="PROTEIN_KINASE_ST"/>
    <property type="match status" value="1"/>
</dbReference>
<reference evidence="13" key="1">
    <citation type="submission" date="2024-06" db="EMBL/GenBank/DDBJ databases">
        <title>Multi-omics analyses provide insights into the biosynthesis of the anticancer antibiotic pleurotin in Hohenbuehelia grisea.</title>
        <authorList>
            <person name="Weaver J.A."/>
            <person name="Alberti F."/>
        </authorList>
    </citation>
    <scope>NUCLEOTIDE SEQUENCE [LARGE SCALE GENOMIC DNA]</scope>
    <source>
        <strain evidence="13">T-177</strain>
    </source>
</reference>
<feature type="domain" description="Protein kinase" evidence="11">
    <location>
        <begin position="74"/>
        <end position="428"/>
    </location>
</feature>
<protein>
    <recommendedName>
        <fullName evidence="1">non-specific serine/threonine protein kinase</fullName>
        <ecNumber evidence="1">2.7.11.1</ecNumber>
    </recommendedName>
</protein>
<evidence type="ECO:0000256" key="1">
    <source>
        <dbReference type="ARBA" id="ARBA00012513"/>
    </source>
</evidence>
<feature type="binding site" evidence="9">
    <location>
        <position position="103"/>
    </location>
    <ligand>
        <name>ATP</name>
        <dbReference type="ChEBI" id="CHEBI:30616"/>
    </ligand>
</feature>
<dbReference type="PROSITE" id="PS50011">
    <property type="entry name" value="PROTEIN_KINASE_DOM"/>
    <property type="match status" value="1"/>
</dbReference>
<dbReference type="EC" id="2.7.11.1" evidence="1"/>
<keyword evidence="4 9" id="KW-0547">Nucleotide-binding</keyword>
<gene>
    <name evidence="12" type="ORF">HGRIS_007593</name>
</gene>
<dbReference type="InterPro" id="IPR008271">
    <property type="entry name" value="Ser/Thr_kinase_AS"/>
</dbReference>
<dbReference type="InterPro" id="IPR011009">
    <property type="entry name" value="Kinase-like_dom_sf"/>
</dbReference>
<organism evidence="12 13">
    <name type="scientific">Hohenbuehelia grisea</name>
    <dbReference type="NCBI Taxonomy" id="104357"/>
    <lineage>
        <taxon>Eukaryota</taxon>
        <taxon>Fungi</taxon>
        <taxon>Dikarya</taxon>
        <taxon>Basidiomycota</taxon>
        <taxon>Agaricomycotina</taxon>
        <taxon>Agaricomycetes</taxon>
        <taxon>Agaricomycetidae</taxon>
        <taxon>Agaricales</taxon>
        <taxon>Pleurotineae</taxon>
        <taxon>Pleurotaceae</taxon>
        <taxon>Hohenbuehelia</taxon>
    </lineage>
</organism>
<dbReference type="PROSITE" id="PS00107">
    <property type="entry name" value="PROTEIN_KINASE_ATP"/>
    <property type="match status" value="1"/>
</dbReference>
<dbReference type="Gene3D" id="1.10.510.10">
    <property type="entry name" value="Transferase(Phosphotransferase) domain 1"/>
    <property type="match status" value="1"/>
</dbReference>
<proteinExistence type="inferred from homology"/>
<comment type="catalytic activity">
    <reaction evidence="8">
        <text>L-seryl-[protein] + ATP = O-phospho-L-seryl-[protein] + ADP + H(+)</text>
        <dbReference type="Rhea" id="RHEA:17989"/>
        <dbReference type="Rhea" id="RHEA-COMP:9863"/>
        <dbReference type="Rhea" id="RHEA-COMP:11604"/>
        <dbReference type="ChEBI" id="CHEBI:15378"/>
        <dbReference type="ChEBI" id="CHEBI:29999"/>
        <dbReference type="ChEBI" id="CHEBI:30616"/>
        <dbReference type="ChEBI" id="CHEBI:83421"/>
        <dbReference type="ChEBI" id="CHEBI:456216"/>
        <dbReference type="EC" id="2.7.11.1"/>
    </reaction>
</comment>
<keyword evidence="13" id="KW-1185">Reference proteome</keyword>
<name>A0ABR3J5H7_9AGAR</name>
<dbReference type="InterPro" id="IPR000719">
    <property type="entry name" value="Prot_kinase_dom"/>
</dbReference>
<evidence type="ECO:0000256" key="6">
    <source>
        <dbReference type="ARBA" id="ARBA00022840"/>
    </source>
</evidence>
<evidence type="ECO:0000256" key="5">
    <source>
        <dbReference type="ARBA" id="ARBA00022777"/>
    </source>
</evidence>
<dbReference type="PANTHER" id="PTHR47634">
    <property type="entry name" value="PROTEIN KINASE DOMAIN-CONTAINING PROTEIN-RELATED"/>
    <property type="match status" value="1"/>
</dbReference>
<comment type="similarity">
    <text evidence="10">Belongs to the protein kinase superfamily.</text>
</comment>
<keyword evidence="3" id="KW-0808">Transferase</keyword>
<evidence type="ECO:0000256" key="7">
    <source>
        <dbReference type="ARBA" id="ARBA00047899"/>
    </source>
</evidence>
<evidence type="ECO:0000313" key="13">
    <source>
        <dbReference type="Proteomes" id="UP001556367"/>
    </source>
</evidence>
<dbReference type="PANTHER" id="PTHR47634:SF9">
    <property type="entry name" value="PROTEIN KINASE DOMAIN-CONTAINING PROTEIN-RELATED"/>
    <property type="match status" value="1"/>
</dbReference>
<evidence type="ECO:0000256" key="9">
    <source>
        <dbReference type="PROSITE-ProRule" id="PRU10141"/>
    </source>
</evidence>
<evidence type="ECO:0000256" key="2">
    <source>
        <dbReference type="ARBA" id="ARBA00022527"/>
    </source>
</evidence>
<dbReference type="InterPro" id="IPR017441">
    <property type="entry name" value="Protein_kinase_ATP_BS"/>
</dbReference>
<dbReference type="InterPro" id="IPR051334">
    <property type="entry name" value="SRPK"/>
</dbReference>
<evidence type="ECO:0000256" key="10">
    <source>
        <dbReference type="RuleBase" id="RU000304"/>
    </source>
</evidence>